<feature type="compositionally biased region" description="Basic and acidic residues" evidence="1">
    <location>
        <begin position="27"/>
        <end position="41"/>
    </location>
</feature>
<reference evidence="2" key="2">
    <citation type="journal article" date="2015" name="Data Brief">
        <title>Shoot transcriptome of the giant reed, Arundo donax.</title>
        <authorList>
            <person name="Barrero R.A."/>
            <person name="Guerrero F.D."/>
            <person name="Moolhuijzen P."/>
            <person name="Goolsby J.A."/>
            <person name="Tidwell J."/>
            <person name="Bellgard S.E."/>
            <person name="Bellgard M.I."/>
        </authorList>
    </citation>
    <scope>NUCLEOTIDE SEQUENCE</scope>
    <source>
        <tissue evidence="2">Shoot tissue taken approximately 20 cm above the soil surface</tissue>
    </source>
</reference>
<dbReference type="AlphaFoldDB" id="A0A0A8YC16"/>
<reference evidence="2" key="1">
    <citation type="submission" date="2014-09" db="EMBL/GenBank/DDBJ databases">
        <authorList>
            <person name="Magalhaes I.L.F."/>
            <person name="Oliveira U."/>
            <person name="Santos F.R."/>
            <person name="Vidigal T.H.D.A."/>
            <person name="Brescovit A.D."/>
            <person name="Santos A.J."/>
        </authorList>
    </citation>
    <scope>NUCLEOTIDE SEQUENCE</scope>
    <source>
        <tissue evidence="2">Shoot tissue taken approximately 20 cm above the soil surface</tissue>
    </source>
</reference>
<feature type="region of interest" description="Disordered" evidence="1">
    <location>
        <begin position="22"/>
        <end position="41"/>
    </location>
</feature>
<evidence type="ECO:0000313" key="2">
    <source>
        <dbReference type="EMBL" id="JAD23506.1"/>
    </source>
</evidence>
<name>A0A0A8YC16_ARUDO</name>
<dbReference type="EMBL" id="GBRH01274389">
    <property type="protein sequence ID" value="JAD23506.1"/>
    <property type="molecule type" value="Transcribed_RNA"/>
</dbReference>
<evidence type="ECO:0000256" key="1">
    <source>
        <dbReference type="SAM" id="MobiDB-lite"/>
    </source>
</evidence>
<organism evidence="2">
    <name type="scientific">Arundo donax</name>
    <name type="common">Giant reed</name>
    <name type="synonym">Donax arundinaceus</name>
    <dbReference type="NCBI Taxonomy" id="35708"/>
    <lineage>
        <taxon>Eukaryota</taxon>
        <taxon>Viridiplantae</taxon>
        <taxon>Streptophyta</taxon>
        <taxon>Embryophyta</taxon>
        <taxon>Tracheophyta</taxon>
        <taxon>Spermatophyta</taxon>
        <taxon>Magnoliopsida</taxon>
        <taxon>Liliopsida</taxon>
        <taxon>Poales</taxon>
        <taxon>Poaceae</taxon>
        <taxon>PACMAD clade</taxon>
        <taxon>Arundinoideae</taxon>
        <taxon>Arundineae</taxon>
        <taxon>Arundo</taxon>
    </lineage>
</organism>
<protein>
    <submittedName>
        <fullName evidence="2">Uncharacterized protein</fullName>
    </submittedName>
</protein>
<accession>A0A0A8YC16</accession>
<proteinExistence type="predicted"/>
<sequence>MLLRSEDADLALRGLTEFLQKKRRRTRNETEEKNDIADTAM</sequence>